<accession>A0A1M7JYY3</accession>
<feature type="domain" description="VOC" evidence="1">
    <location>
        <begin position="5"/>
        <end position="126"/>
    </location>
</feature>
<dbReference type="AlphaFoldDB" id="A0A1M7JYY3"/>
<dbReference type="CDD" id="cd06587">
    <property type="entry name" value="VOC"/>
    <property type="match status" value="1"/>
</dbReference>
<dbReference type="PROSITE" id="PS51819">
    <property type="entry name" value="VOC"/>
    <property type="match status" value="1"/>
</dbReference>
<evidence type="ECO:0000313" key="3">
    <source>
        <dbReference type="Proteomes" id="UP000184420"/>
    </source>
</evidence>
<dbReference type="InterPro" id="IPR029068">
    <property type="entry name" value="Glyas_Bleomycin-R_OHBP_Dase"/>
</dbReference>
<dbReference type="STRING" id="1419482.SAMN05444266_10975"/>
<dbReference type="Gene3D" id="3.10.180.10">
    <property type="entry name" value="2,3-Dihydroxybiphenyl 1,2-Dioxygenase, domain 1"/>
    <property type="match status" value="1"/>
</dbReference>
<evidence type="ECO:0000313" key="2">
    <source>
        <dbReference type="EMBL" id="SHM58165.1"/>
    </source>
</evidence>
<sequence>MLSSAPVFSSYSVNSLNEAKTFYQQVLGLSVTESPEPMGVLQLQLTGGHNIIIYPKKNHVPATFTVLNFKVKDVEATVDALAAKGVVFEHYTGEIQTDAKGIMRGNGPVIAWFKDPAGNILSVIQE</sequence>
<reference evidence="2 3" key="1">
    <citation type="submission" date="2016-11" db="EMBL/GenBank/DDBJ databases">
        <authorList>
            <person name="Jaros S."/>
            <person name="Januszkiewicz K."/>
            <person name="Wedrychowicz H."/>
        </authorList>
    </citation>
    <scope>NUCLEOTIDE SEQUENCE [LARGE SCALE GENOMIC DNA]</scope>
    <source>
        <strain evidence="2 3">DSM 27406</strain>
    </source>
</reference>
<protein>
    <recommendedName>
        <fullName evidence="1">VOC domain-containing protein</fullName>
    </recommendedName>
</protein>
<dbReference type="RefSeq" id="WP_073085482.1">
    <property type="nucleotide sequence ID" value="NZ_FRBL01000009.1"/>
</dbReference>
<dbReference type="Pfam" id="PF00903">
    <property type="entry name" value="Glyoxalase"/>
    <property type="match status" value="1"/>
</dbReference>
<gene>
    <name evidence="2" type="ORF">SAMN05444266_10975</name>
</gene>
<dbReference type="EMBL" id="FRBL01000009">
    <property type="protein sequence ID" value="SHM58165.1"/>
    <property type="molecule type" value="Genomic_DNA"/>
</dbReference>
<dbReference type="SUPFAM" id="SSF54593">
    <property type="entry name" value="Glyoxalase/Bleomycin resistance protein/Dihydroxybiphenyl dioxygenase"/>
    <property type="match status" value="1"/>
</dbReference>
<dbReference type="OrthoDB" id="9804907at2"/>
<organism evidence="2 3">
    <name type="scientific">Chitinophaga jiangningensis</name>
    <dbReference type="NCBI Taxonomy" id="1419482"/>
    <lineage>
        <taxon>Bacteria</taxon>
        <taxon>Pseudomonadati</taxon>
        <taxon>Bacteroidota</taxon>
        <taxon>Chitinophagia</taxon>
        <taxon>Chitinophagales</taxon>
        <taxon>Chitinophagaceae</taxon>
        <taxon>Chitinophaga</taxon>
    </lineage>
</organism>
<proteinExistence type="predicted"/>
<keyword evidence="3" id="KW-1185">Reference proteome</keyword>
<dbReference type="InterPro" id="IPR037523">
    <property type="entry name" value="VOC_core"/>
</dbReference>
<name>A0A1M7JYY3_9BACT</name>
<dbReference type="InterPro" id="IPR004360">
    <property type="entry name" value="Glyas_Fos-R_dOase_dom"/>
</dbReference>
<evidence type="ECO:0000259" key="1">
    <source>
        <dbReference type="PROSITE" id="PS51819"/>
    </source>
</evidence>
<dbReference type="Proteomes" id="UP000184420">
    <property type="component" value="Unassembled WGS sequence"/>
</dbReference>